<reference evidence="2" key="2">
    <citation type="submission" date="2020-11" db="EMBL/GenBank/DDBJ databases">
        <authorList>
            <consortium name="DOE Joint Genome Institute"/>
            <person name="Kuo A."/>
            <person name="Miyauchi S."/>
            <person name="Kiss E."/>
            <person name="Drula E."/>
            <person name="Kohler A."/>
            <person name="Sanchez-Garcia M."/>
            <person name="Andreopoulos B."/>
            <person name="Barry K.W."/>
            <person name="Bonito G."/>
            <person name="Buee M."/>
            <person name="Carver A."/>
            <person name="Chen C."/>
            <person name="Cichocki N."/>
            <person name="Clum A."/>
            <person name="Culley D."/>
            <person name="Crous P.W."/>
            <person name="Fauchery L."/>
            <person name="Girlanda M."/>
            <person name="Hayes R."/>
            <person name="Keri Z."/>
            <person name="Labutti K."/>
            <person name="Lipzen A."/>
            <person name="Lombard V."/>
            <person name="Magnuson J."/>
            <person name="Maillard F."/>
            <person name="Morin E."/>
            <person name="Murat C."/>
            <person name="Nolan M."/>
            <person name="Ohm R."/>
            <person name="Pangilinan J."/>
            <person name="Pereira M."/>
            <person name="Perotto S."/>
            <person name="Peter M."/>
            <person name="Riley R."/>
            <person name="Sitrit Y."/>
            <person name="Stielow B."/>
            <person name="Szollosi G."/>
            <person name="Zifcakova L."/>
            <person name="Stursova M."/>
            <person name="Spatafora J.W."/>
            <person name="Tedersoo L."/>
            <person name="Vaario L.-M."/>
            <person name="Yamada A."/>
            <person name="Yan M."/>
            <person name="Wang P."/>
            <person name="Xu J."/>
            <person name="Bruns T."/>
            <person name="Baldrian P."/>
            <person name="Vilgalys R."/>
            <person name="Henrissat B."/>
            <person name="Grigoriev I.V."/>
            <person name="Hibbett D."/>
            <person name="Nagy L.G."/>
            <person name="Martin F.M."/>
        </authorList>
    </citation>
    <scope>NUCLEOTIDE SEQUENCE</scope>
    <source>
        <strain evidence="2">UH-Tt-Lm1</strain>
    </source>
</reference>
<evidence type="ECO:0000256" key="1">
    <source>
        <dbReference type="SAM" id="MobiDB-lite"/>
    </source>
</evidence>
<feature type="compositionally biased region" description="Polar residues" evidence="1">
    <location>
        <begin position="64"/>
        <end position="81"/>
    </location>
</feature>
<feature type="compositionally biased region" description="Polar residues" evidence="1">
    <location>
        <begin position="45"/>
        <end position="54"/>
    </location>
</feature>
<dbReference type="Proteomes" id="UP000736335">
    <property type="component" value="Unassembled WGS sequence"/>
</dbReference>
<sequence>MLSLSARSIPKRSLVSQRAVARLYSSTVHDNNPDTLEIEKQRNLAQKQHLTSTPIHEAPGWNESLATSSEANVKADQSSDTPEALVSRTVKYVKSRYSAEDRVGSREATYERESIEGPLAPDSSDTPGSKVKVKTERFTEEILEGATSSEEAVGPSLVSLASGE</sequence>
<proteinExistence type="predicted"/>
<organism evidence="2 3">
    <name type="scientific">Thelephora terrestris</name>
    <dbReference type="NCBI Taxonomy" id="56493"/>
    <lineage>
        <taxon>Eukaryota</taxon>
        <taxon>Fungi</taxon>
        <taxon>Dikarya</taxon>
        <taxon>Basidiomycota</taxon>
        <taxon>Agaricomycotina</taxon>
        <taxon>Agaricomycetes</taxon>
        <taxon>Thelephorales</taxon>
        <taxon>Thelephoraceae</taxon>
        <taxon>Thelephora</taxon>
    </lineage>
</organism>
<comment type="caution">
    <text evidence="2">The sequence shown here is derived from an EMBL/GenBank/DDBJ whole genome shotgun (WGS) entry which is preliminary data.</text>
</comment>
<reference evidence="2" key="1">
    <citation type="journal article" date="2020" name="Nat. Commun.">
        <title>Large-scale genome sequencing of mycorrhizal fungi provides insights into the early evolution of symbiotic traits.</title>
        <authorList>
            <person name="Miyauchi S."/>
            <person name="Kiss E."/>
            <person name="Kuo A."/>
            <person name="Drula E."/>
            <person name="Kohler A."/>
            <person name="Sanchez-Garcia M."/>
            <person name="Morin E."/>
            <person name="Andreopoulos B."/>
            <person name="Barry K.W."/>
            <person name="Bonito G."/>
            <person name="Buee M."/>
            <person name="Carver A."/>
            <person name="Chen C."/>
            <person name="Cichocki N."/>
            <person name="Clum A."/>
            <person name="Culley D."/>
            <person name="Crous P.W."/>
            <person name="Fauchery L."/>
            <person name="Girlanda M."/>
            <person name="Hayes R.D."/>
            <person name="Keri Z."/>
            <person name="LaButti K."/>
            <person name="Lipzen A."/>
            <person name="Lombard V."/>
            <person name="Magnuson J."/>
            <person name="Maillard F."/>
            <person name="Murat C."/>
            <person name="Nolan M."/>
            <person name="Ohm R.A."/>
            <person name="Pangilinan J."/>
            <person name="Pereira M.F."/>
            <person name="Perotto S."/>
            <person name="Peter M."/>
            <person name="Pfister S."/>
            <person name="Riley R."/>
            <person name="Sitrit Y."/>
            <person name="Stielow J.B."/>
            <person name="Szollosi G."/>
            <person name="Zifcakova L."/>
            <person name="Stursova M."/>
            <person name="Spatafora J.W."/>
            <person name="Tedersoo L."/>
            <person name="Vaario L.M."/>
            <person name="Yamada A."/>
            <person name="Yan M."/>
            <person name="Wang P."/>
            <person name="Xu J."/>
            <person name="Bruns T."/>
            <person name="Baldrian P."/>
            <person name="Vilgalys R."/>
            <person name="Dunand C."/>
            <person name="Henrissat B."/>
            <person name="Grigoriev I.V."/>
            <person name="Hibbett D."/>
            <person name="Nagy L.G."/>
            <person name="Martin F.M."/>
        </authorList>
    </citation>
    <scope>NUCLEOTIDE SEQUENCE</scope>
    <source>
        <strain evidence="2">UH-Tt-Lm1</strain>
    </source>
</reference>
<dbReference type="OrthoDB" id="529205at2759"/>
<feature type="compositionally biased region" description="Basic and acidic residues" evidence="1">
    <location>
        <begin position="97"/>
        <end position="115"/>
    </location>
</feature>
<evidence type="ECO:0000313" key="2">
    <source>
        <dbReference type="EMBL" id="KAF9787420.1"/>
    </source>
</evidence>
<dbReference type="AlphaFoldDB" id="A0A9P6HJR1"/>
<evidence type="ECO:0000313" key="3">
    <source>
        <dbReference type="Proteomes" id="UP000736335"/>
    </source>
</evidence>
<gene>
    <name evidence="2" type="ORF">BJ322DRAFT_1210255</name>
</gene>
<feature type="region of interest" description="Disordered" evidence="1">
    <location>
        <begin position="96"/>
        <end position="164"/>
    </location>
</feature>
<protein>
    <submittedName>
        <fullName evidence="2">Uncharacterized protein</fullName>
    </submittedName>
</protein>
<feature type="region of interest" description="Disordered" evidence="1">
    <location>
        <begin position="45"/>
        <end position="83"/>
    </location>
</feature>
<dbReference type="EMBL" id="WIUZ02000005">
    <property type="protein sequence ID" value="KAF9787420.1"/>
    <property type="molecule type" value="Genomic_DNA"/>
</dbReference>
<name>A0A9P6HJR1_9AGAM</name>
<accession>A0A9P6HJR1</accession>
<keyword evidence="3" id="KW-1185">Reference proteome</keyword>